<feature type="region of interest" description="Disordered" evidence="2">
    <location>
        <begin position="255"/>
        <end position="277"/>
    </location>
</feature>
<dbReference type="SUPFAM" id="SSF53335">
    <property type="entry name" value="S-adenosyl-L-methionine-dependent methyltransferases"/>
    <property type="match status" value="1"/>
</dbReference>
<dbReference type="GO" id="GO:0004519">
    <property type="term" value="F:endonuclease activity"/>
    <property type="evidence" value="ECO:0007669"/>
    <property type="project" value="UniProtKB-KW"/>
</dbReference>
<comment type="caution">
    <text evidence="4">The sequence shown here is derived from an EMBL/GenBank/DDBJ whole genome shotgun (WGS) entry which is preliminary data.</text>
</comment>
<dbReference type="GO" id="GO:0003677">
    <property type="term" value="F:DNA binding"/>
    <property type="evidence" value="ECO:0007669"/>
    <property type="project" value="InterPro"/>
</dbReference>
<keyword evidence="4" id="KW-0540">Nuclease</keyword>
<reference evidence="4 5" key="1">
    <citation type="journal article" date="2013" name="Genome Announc.">
        <title>Draft Genome Sequence of a Hexachlorocyclohexane-Degrading Bacterium, Sphingobium baderi Strain LL03T.</title>
        <authorList>
            <person name="Kaur J."/>
            <person name="Verma H."/>
            <person name="Tripathi C."/>
            <person name="Khurana J.P."/>
            <person name="Lal R."/>
        </authorList>
    </citation>
    <scope>NUCLEOTIDE SEQUENCE [LARGE SCALE GENOMIC DNA]</scope>
    <source>
        <strain evidence="4 5">LL03</strain>
    </source>
</reference>
<dbReference type="eggNOG" id="COG0286">
    <property type="taxonomic scope" value="Bacteria"/>
</dbReference>
<evidence type="ECO:0000259" key="3">
    <source>
        <dbReference type="Pfam" id="PF02384"/>
    </source>
</evidence>
<dbReference type="EMBL" id="ATIB01000036">
    <property type="protein sequence ID" value="EQB04174.1"/>
    <property type="molecule type" value="Genomic_DNA"/>
</dbReference>
<sequence>MCAMPISGLRGFWTRIGGRPPLNQDIIMDSHENHVAAVTRLLRSCAYRHDLHRLFSDCMEASAISISNSMDVRNREPREKRYLDIVGQYERDIVELFPQVFAGIVMALEAEPRDALGTVYNSLELPSADKGQFFTPWPICQMMAEATLGDPKLIQDMIARKGFVRAMEPACGAGATFIALAQTMRAQGINYQRHLHVTAVDIDARVAHMAYIQFSLLHIPAVVIVGNSLSLEMRDHWYTPAHIMGGWSAKLARCDSEPTASSAPNENPPVPTTILPPPAIAERSEHHVAPRQLSLF</sequence>
<dbReference type="InterPro" id="IPR003356">
    <property type="entry name" value="DNA_methylase_A-5"/>
</dbReference>
<protein>
    <submittedName>
        <fullName evidence="4">Type I restriction endonuclease subunit M</fullName>
    </submittedName>
</protein>
<dbReference type="Pfam" id="PF02384">
    <property type="entry name" value="N6_Mtase"/>
    <property type="match status" value="1"/>
</dbReference>
<keyword evidence="5" id="KW-1185">Reference proteome</keyword>
<dbReference type="AlphaFoldDB" id="T0I3F6"/>
<evidence type="ECO:0000313" key="5">
    <source>
        <dbReference type="Proteomes" id="UP000015524"/>
    </source>
</evidence>
<dbReference type="Proteomes" id="UP000015524">
    <property type="component" value="Unassembled WGS sequence"/>
</dbReference>
<evidence type="ECO:0000313" key="4">
    <source>
        <dbReference type="EMBL" id="EQB04174.1"/>
    </source>
</evidence>
<comment type="similarity">
    <text evidence="1">Belongs to the N(4)/N(6)-methyltransferase family.</text>
</comment>
<dbReference type="PRINTS" id="PR00507">
    <property type="entry name" value="N12N6MTFRASE"/>
</dbReference>
<keyword evidence="4" id="KW-0255">Endonuclease</keyword>
<accession>T0I3F6</accession>
<name>T0I3F6_9SPHN</name>
<dbReference type="Gene3D" id="3.40.50.150">
    <property type="entry name" value="Vaccinia Virus protein VP39"/>
    <property type="match status" value="1"/>
</dbReference>
<gene>
    <name evidence="4" type="ORF">L485_05645</name>
</gene>
<evidence type="ECO:0000256" key="2">
    <source>
        <dbReference type="SAM" id="MobiDB-lite"/>
    </source>
</evidence>
<keyword evidence="4" id="KW-0378">Hydrolase</keyword>
<feature type="compositionally biased region" description="Pro residues" evidence="2">
    <location>
        <begin position="266"/>
        <end position="277"/>
    </location>
</feature>
<dbReference type="PATRIC" id="fig|1114964.3.peg.1100"/>
<dbReference type="GO" id="GO:0008170">
    <property type="term" value="F:N-methyltransferase activity"/>
    <property type="evidence" value="ECO:0007669"/>
    <property type="project" value="InterPro"/>
</dbReference>
<proteinExistence type="inferred from homology"/>
<dbReference type="InterPro" id="IPR029063">
    <property type="entry name" value="SAM-dependent_MTases_sf"/>
</dbReference>
<feature type="domain" description="DNA methylase adenine-specific" evidence="3">
    <location>
        <begin position="127"/>
        <end position="220"/>
    </location>
</feature>
<evidence type="ECO:0000256" key="1">
    <source>
        <dbReference type="ARBA" id="ARBA00006594"/>
    </source>
</evidence>
<organism evidence="4 5">
    <name type="scientific">Sphingobium baderi LL03</name>
    <dbReference type="NCBI Taxonomy" id="1114964"/>
    <lineage>
        <taxon>Bacteria</taxon>
        <taxon>Pseudomonadati</taxon>
        <taxon>Pseudomonadota</taxon>
        <taxon>Alphaproteobacteria</taxon>
        <taxon>Sphingomonadales</taxon>
        <taxon>Sphingomonadaceae</taxon>
        <taxon>Sphingobium</taxon>
    </lineage>
</organism>